<evidence type="ECO:0000313" key="2">
    <source>
        <dbReference type="Proteomes" id="UP000799755"/>
    </source>
</evidence>
<reference evidence="1" key="1">
    <citation type="journal article" date="2020" name="Stud. Mycol.">
        <title>101 Dothideomycetes genomes: a test case for predicting lifestyles and emergence of pathogens.</title>
        <authorList>
            <person name="Haridas S."/>
            <person name="Albert R."/>
            <person name="Binder M."/>
            <person name="Bloem J."/>
            <person name="Labutti K."/>
            <person name="Salamov A."/>
            <person name="Andreopoulos B."/>
            <person name="Baker S."/>
            <person name="Barry K."/>
            <person name="Bills G."/>
            <person name="Bluhm B."/>
            <person name="Cannon C."/>
            <person name="Castanera R."/>
            <person name="Culley D."/>
            <person name="Daum C."/>
            <person name="Ezra D."/>
            <person name="Gonzalez J."/>
            <person name="Henrissat B."/>
            <person name="Kuo A."/>
            <person name="Liang C."/>
            <person name="Lipzen A."/>
            <person name="Lutzoni F."/>
            <person name="Magnuson J."/>
            <person name="Mondo S."/>
            <person name="Nolan M."/>
            <person name="Ohm R."/>
            <person name="Pangilinan J."/>
            <person name="Park H.-J."/>
            <person name="Ramirez L."/>
            <person name="Alfaro M."/>
            <person name="Sun H."/>
            <person name="Tritt A."/>
            <person name="Yoshinaga Y."/>
            <person name="Zwiers L.-H."/>
            <person name="Turgeon B."/>
            <person name="Goodwin S."/>
            <person name="Spatafora J."/>
            <person name="Crous P."/>
            <person name="Grigoriev I."/>
        </authorList>
    </citation>
    <scope>NUCLEOTIDE SEQUENCE</scope>
    <source>
        <strain evidence="1">ATCC 200398</strain>
    </source>
</reference>
<gene>
    <name evidence="1" type="ORF">BDR25DRAFT_311034</name>
</gene>
<keyword evidence="2" id="KW-1185">Reference proteome</keyword>
<organism evidence="1 2">
    <name type="scientific">Lindgomyces ingoldianus</name>
    <dbReference type="NCBI Taxonomy" id="673940"/>
    <lineage>
        <taxon>Eukaryota</taxon>
        <taxon>Fungi</taxon>
        <taxon>Dikarya</taxon>
        <taxon>Ascomycota</taxon>
        <taxon>Pezizomycotina</taxon>
        <taxon>Dothideomycetes</taxon>
        <taxon>Pleosporomycetidae</taxon>
        <taxon>Pleosporales</taxon>
        <taxon>Lindgomycetaceae</taxon>
        <taxon>Lindgomyces</taxon>
    </lineage>
</organism>
<comment type="caution">
    <text evidence="1">The sequence shown here is derived from an EMBL/GenBank/DDBJ whole genome shotgun (WGS) entry which is preliminary data.</text>
</comment>
<name>A0ACB6R5Y0_9PLEO</name>
<accession>A0ACB6R5Y0</accession>
<dbReference type="Proteomes" id="UP000799755">
    <property type="component" value="Unassembled WGS sequence"/>
</dbReference>
<proteinExistence type="predicted"/>
<dbReference type="EMBL" id="MU003497">
    <property type="protein sequence ID" value="KAF2474566.1"/>
    <property type="molecule type" value="Genomic_DNA"/>
</dbReference>
<protein>
    <submittedName>
        <fullName evidence="1">Uncharacterized protein</fullName>
    </submittedName>
</protein>
<sequence>MSSSPILSLLTFPLQLLQYWLEDVVYDYICGAHCDDVELQPNRNPADLTPPSGVQLAESWILHWDGGSQAQRYPLDRGGDLGPLVKNVMLASRKVAMAKRLATGSNLGLSMRTAPGGALSCGRVPPSWTMLPPSTPAKLPVRKCLFTIWASSNWILVIIIGGKPLNIALISTPSRPGASGRTLNGGFGPLSVLYWFAALIVAQPRNRKGFRNSGGGKGDLEGPILMCREDIIAMRY</sequence>
<evidence type="ECO:0000313" key="1">
    <source>
        <dbReference type="EMBL" id="KAF2474566.1"/>
    </source>
</evidence>